<dbReference type="RefSeq" id="WP_258388293.1">
    <property type="nucleotide sequence ID" value="NZ_CP091430.1"/>
</dbReference>
<name>A0ABY5SE78_9BACL</name>
<reference evidence="2" key="1">
    <citation type="submission" date="2022-01" db="EMBL/GenBank/DDBJ databases">
        <title>Paenibacillus spongiae sp. nov., isolated from marine sponge.</title>
        <authorList>
            <person name="Li Z."/>
            <person name="Zhang M."/>
        </authorList>
    </citation>
    <scope>NUCLEOTIDE SEQUENCE</scope>
    <source>
        <strain evidence="2">PHS-Z3</strain>
    </source>
</reference>
<feature type="transmembrane region" description="Helical" evidence="1">
    <location>
        <begin position="6"/>
        <end position="27"/>
    </location>
</feature>
<evidence type="ECO:0000313" key="2">
    <source>
        <dbReference type="EMBL" id="UVI32236.1"/>
    </source>
</evidence>
<accession>A0ABY5SE78</accession>
<protein>
    <submittedName>
        <fullName evidence="2">Uncharacterized protein</fullName>
    </submittedName>
</protein>
<keyword evidence="1" id="KW-0472">Membrane</keyword>
<dbReference type="Proteomes" id="UP001057877">
    <property type="component" value="Chromosome"/>
</dbReference>
<keyword evidence="3" id="KW-1185">Reference proteome</keyword>
<sequence>MVNEAADLAVWLVGLFGIVGIFSMLAYNMVVKDSFTYDERFVWRRKLPKEARPK</sequence>
<dbReference type="EMBL" id="CP091430">
    <property type="protein sequence ID" value="UVI32236.1"/>
    <property type="molecule type" value="Genomic_DNA"/>
</dbReference>
<keyword evidence="1" id="KW-1133">Transmembrane helix</keyword>
<evidence type="ECO:0000256" key="1">
    <source>
        <dbReference type="SAM" id="Phobius"/>
    </source>
</evidence>
<evidence type="ECO:0000313" key="3">
    <source>
        <dbReference type="Proteomes" id="UP001057877"/>
    </source>
</evidence>
<proteinExistence type="predicted"/>
<organism evidence="2 3">
    <name type="scientific">Paenibacillus spongiae</name>
    <dbReference type="NCBI Taxonomy" id="2909671"/>
    <lineage>
        <taxon>Bacteria</taxon>
        <taxon>Bacillati</taxon>
        <taxon>Bacillota</taxon>
        <taxon>Bacilli</taxon>
        <taxon>Bacillales</taxon>
        <taxon>Paenibacillaceae</taxon>
        <taxon>Paenibacillus</taxon>
    </lineage>
</organism>
<keyword evidence="1" id="KW-0812">Transmembrane</keyword>
<gene>
    <name evidence="2" type="ORF">L1F29_10650</name>
</gene>